<dbReference type="GeneID" id="14917587"/>
<evidence type="ECO:0000256" key="8">
    <source>
        <dbReference type="PROSITE-ProRule" id="PRU00191"/>
    </source>
</evidence>
<dbReference type="Gene3D" id="3.30.505.10">
    <property type="entry name" value="SH2 domain"/>
    <property type="match status" value="1"/>
</dbReference>
<dbReference type="InterPro" id="IPR015347">
    <property type="entry name" value="STAT_TF_homologue_CC"/>
</dbReference>
<dbReference type="GO" id="GO:0003677">
    <property type="term" value="F:DNA binding"/>
    <property type="evidence" value="ECO:0007669"/>
    <property type="project" value="UniProtKB-KW"/>
</dbReference>
<dbReference type="KEGG" id="acan:ACA1_042210"/>
<evidence type="ECO:0000256" key="5">
    <source>
        <dbReference type="ARBA" id="ARBA00023125"/>
    </source>
</evidence>
<dbReference type="InterPro" id="IPR041604">
    <property type="entry name" value="EF-hand_12"/>
</dbReference>
<feature type="compositionally biased region" description="Low complexity" evidence="10">
    <location>
        <begin position="306"/>
        <end position="320"/>
    </location>
</feature>
<feature type="domain" description="SH2" evidence="11">
    <location>
        <begin position="709"/>
        <end position="829"/>
    </location>
</feature>
<dbReference type="InterPro" id="IPR000980">
    <property type="entry name" value="SH2"/>
</dbReference>
<evidence type="ECO:0000256" key="6">
    <source>
        <dbReference type="ARBA" id="ARBA00023163"/>
    </source>
</evidence>
<organism evidence="12 13">
    <name type="scientific">Acanthamoeba castellanii (strain ATCC 30010 / Neff)</name>
    <dbReference type="NCBI Taxonomy" id="1257118"/>
    <lineage>
        <taxon>Eukaryota</taxon>
        <taxon>Amoebozoa</taxon>
        <taxon>Discosea</taxon>
        <taxon>Longamoebia</taxon>
        <taxon>Centramoebida</taxon>
        <taxon>Acanthamoebidae</taxon>
        <taxon>Acanthamoeba</taxon>
    </lineage>
</organism>
<evidence type="ECO:0000313" key="13">
    <source>
        <dbReference type="Proteomes" id="UP000011083"/>
    </source>
</evidence>
<reference evidence="12 13" key="1">
    <citation type="journal article" date="2013" name="Genome Biol.">
        <title>Genome of Acanthamoeba castellanii highlights extensive lateral gene transfer and early evolution of tyrosine kinase signaling.</title>
        <authorList>
            <person name="Clarke M."/>
            <person name="Lohan A.J."/>
            <person name="Liu B."/>
            <person name="Lagkouvardos I."/>
            <person name="Roy S."/>
            <person name="Zafar N."/>
            <person name="Bertelli C."/>
            <person name="Schilde C."/>
            <person name="Kianianmomeni A."/>
            <person name="Burglin T.R."/>
            <person name="Frech C."/>
            <person name="Turcotte B."/>
            <person name="Kopec K.O."/>
            <person name="Synnott J.M."/>
            <person name="Choo C."/>
            <person name="Paponov I."/>
            <person name="Finkler A."/>
            <person name="Soon Heng Tan C."/>
            <person name="Hutchins A.P."/>
            <person name="Weinmeier T."/>
            <person name="Rattei T."/>
            <person name="Chu J.S."/>
            <person name="Gimenez G."/>
            <person name="Irimia M."/>
            <person name="Rigden D.J."/>
            <person name="Fitzpatrick D.A."/>
            <person name="Lorenzo-Morales J."/>
            <person name="Bateman A."/>
            <person name="Chiu C.H."/>
            <person name="Tang P."/>
            <person name="Hegemann P."/>
            <person name="Fromm H."/>
            <person name="Raoult D."/>
            <person name="Greub G."/>
            <person name="Miranda-Saavedra D."/>
            <person name="Chen N."/>
            <person name="Nash P."/>
            <person name="Ginger M.L."/>
            <person name="Horn M."/>
            <person name="Schaap P."/>
            <person name="Caler L."/>
            <person name="Loftus B."/>
        </authorList>
    </citation>
    <scope>NUCLEOTIDE SEQUENCE [LARGE SCALE GENOMIC DNA]</scope>
    <source>
        <strain evidence="12 13">Neff</strain>
    </source>
</reference>
<keyword evidence="9" id="KW-0597">Phosphoprotein</keyword>
<dbReference type="Pfam" id="PF00017">
    <property type="entry name" value="SH2"/>
    <property type="match status" value="1"/>
</dbReference>
<dbReference type="Pfam" id="PF18214">
    <property type="entry name" value="STATa_Ig"/>
    <property type="match status" value="1"/>
</dbReference>
<evidence type="ECO:0000256" key="3">
    <source>
        <dbReference type="ARBA" id="ARBA00022999"/>
    </source>
</evidence>
<dbReference type="SUPFAM" id="SSF49417">
    <property type="entry name" value="p53-like transcription factors"/>
    <property type="match status" value="1"/>
</dbReference>
<dbReference type="Pfam" id="PF17901">
    <property type="entry name" value="EF-hand_12"/>
    <property type="match status" value="1"/>
</dbReference>
<dbReference type="EMBL" id="KB007981">
    <property type="protein sequence ID" value="ELR16871.1"/>
    <property type="molecule type" value="Genomic_DNA"/>
</dbReference>
<keyword evidence="7 9" id="KW-0539">Nucleus</keyword>
<dbReference type="Pfam" id="PF09267">
    <property type="entry name" value="Dict-STAT-coil"/>
    <property type="match status" value="1"/>
</dbReference>
<dbReference type="SMART" id="SM00252">
    <property type="entry name" value="SH2"/>
    <property type="match status" value="1"/>
</dbReference>
<dbReference type="CDD" id="cd09919">
    <property type="entry name" value="SH2_STAT_family"/>
    <property type="match status" value="1"/>
</dbReference>
<comment type="subcellular location">
    <subcellularLocation>
        <location evidence="9">Cytoplasm</location>
    </subcellularLocation>
    <subcellularLocation>
        <location evidence="1 9">Nucleus</location>
    </subcellularLocation>
</comment>
<comment type="similarity">
    <text evidence="2 9">Belongs to the transcription factor STAT family.</text>
</comment>
<dbReference type="Gene3D" id="1.10.238.10">
    <property type="entry name" value="EF-hand"/>
    <property type="match status" value="1"/>
</dbReference>
<feature type="compositionally biased region" description="Low complexity" evidence="10">
    <location>
        <begin position="277"/>
        <end position="295"/>
    </location>
</feature>
<dbReference type="VEuPathDB" id="AmoebaDB:ACA1_042210"/>
<dbReference type="SUPFAM" id="SSF47655">
    <property type="entry name" value="STAT"/>
    <property type="match status" value="1"/>
</dbReference>
<feature type="compositionally biased region" description="Low complexity" evidence="10">
    <location>
        <begin position="53"/>
        <end position="88"/>
    </location>
</feature>
<dbReference type="Gene3D" id="2.60.40.340">
    <property type="entry name" value="Rel homology domain (RHD), DNA-binding domain"/>
    <property type="match status" value="1"/>
</dbReference>
<keyword evidence="9" id="KW-0963">Cytoplasm</keyword>
<feature type="region of interest" description="Disordered" evidence="10">
    <location>
        <begin position="169"/>
        <end position="203"/>
    </location>
</feature>
<dbReference type="SUPFAM" id="SSF55550">
    <property type="entry name" value="SH2 domain"/>
    <property type="match status" value="1"/>
</dbReference>
<keyword evidence="5 9" id="KW-0238">DNA-binding</keyword>
<dbReference type="Gene3D" id="1.20.58.240">
    <property type="entry name" value="STAT, domain 1"/>
    <property type="match status" value="1"/>
</dbReference>
<evidence type="ECO:0000256" key="10">
    <source>
        <dbReference type="SAM" id="MobiDB-lite"/>
    </source>
</evidence>
<dbReference type="PROSITE" id="PS50001">
    <property type="entry name" value="SH2"/>
    <property type="match status" value="1"/>
</dbReference>
<keyword evidence="9" id="KW-0010">Activator</keyword>
<dbReference type="GO" id="GO:0007165">
    <property type="term" value="P:signal transduction"/>
    <property type="evidence" value="ECO:0007669"/>
    <property type="project" value="InterPro"/>
</dbReference>
<feature type="region of interest" description="Disordered" evidence="10">
    <location>
        <begin position="269"/>
        <end position="327"/>
    </location>
</feature>
<dbReference type="Proteomes" id="UP000011083">
    <property type="component" value="Unassembled WGS sequence"/>
</dbReference>
<evidence type="ECO:0000256" key="7">
    <source>
        <dbReference type="ARBA" id="ARBA00023242"/>
    </source>
</evidence>
<dbReference type="STRING" id="1257118.L8GXQ7"/>
<dbReference type="OrthoDB" id="19300at2759"/>
<keyword evidence="3 8" id="KW-0727">SH2 domain</keyword>
<dbReference type="InterPro" id="IPR041410">
    <property type="entry name" value="STATa_Ig"/>
</dbReference>
<accession>L8GXQ7</accession>
<evidence type="ECO:0000313" key="12">
    <source>
        <dbReference type="EMBL" id="ELR16871.1"/>
    </source>
</evidence>
<keyword evidence="4 9" id="KW-0805">Transcription regulation</keyword>
<dbReference type="GO" id="GO:0005737">
    <property type="term" value="C:cytoplasm"/>
    <property type="evidence" value="ECO:0007669"/>
    <property type="project" value="UniProtKB-SubCell"/>
</dbReference>
<dbReference type="AlphaFoldDB" id="L8GXQ7"/>
<evidence type="ECO:0000256" key="1">
    <source>
        <dbReference type="ARBA" id="ARBA00004123"/>
    </source>
</evidence>
<gene>
    <name evidence="12" type="ORF">ACA1_042210</name>
</gene>
<proteinExistence type="inferred from homology"/>
<dbReference type="GO" id="GO:0005634">
    <property type="term" value="C:nucleus"/>
    <property type="evidence" value="ECO:0007669"/>
    <property type="project" value="UniProtKB-SubCell"/>
</dbReference>
<protein>
    <recommendedName>
        <fullName evidence="9">Signal transducer and activator of transcription</fullName>
    </recommendedName>
</protein>
<dbReference type="PANTHER" id="PTHR11801">
    <property type="entry name" value="SIGNAL TRANSDUCER AND ACTIVATOR OF TRANSCRIPTION"/>
    <property type="match status" value="1"/>
</dbReference>
<evidence type="ECO:0000256" key="4">
    <source>
        <dbReference type="ARBA" id="ARBA00023015"/>
    </source>
</evidence>
<sequence>MSSTRKHKAADGDEGEGSSPSSSPRSSPHRAKSPSSSSGNKKRRLDTNGSDESTATTSSSSSSTSTSSSVFPHPALHQLPPHLLNHSHPGGDLGESLRFSQVARLLDASAEDGGLGLGHSSSGLGTSTDSSFWKMLETEDPSEVTKQMNQTAELQQQLLKTAHLLRSSQDGTEAAGGNHHHQDASLYASQGGGGHQPQPSLSQSQLMSALMGSASANELLGEGVVDYPPLSASTHALLTSFIKQEGASSSGGATIASVAGSGVAALPLPPPPHGTIAPSPASAFSSPTAAASSGKKSGGGHKATRSGSTSPAPQSSSSTSSGGGGQAAAQHSAAAAAAAAAVAGMNDGSAAAALLSQLASMEESVDNQLKAMKFQQCDVIDTQLHNRAEMDKLLKAQGDLRKQIEQSVQRLEQLNDTHILTATDAYRLVCLSDSFALHARRLRLYQEELFQAQSGQPVKPVASLVITKQPFPCTVKQSKSVDDPVDVVLITGAKSEIQAMGQVKAELINEDYNPISKKKNSAPAIQNAAETMDESLMVTFKRLIFPHGSRVKSVNMRFAQEVTMNGSSMRLLSEPTKPFIVMTNHGQRSTTEGKLLKKHTFANRSEIPWPAFANAMQIHYIRATKQDPKKPVRPLSNKDIEYLHLTKFNGKMRYVPILSLHRHLHLHLVLYSTRKWTSINQEDYDQFWAWFGTILYKIRNHQKHILPMWIKGLIYGFLSREDSDRLLLTQGALPGSFLIRFSDRCAGQFVVVYVTSSPNKKADGGAGGGDDREVKHYLINPEDIEKKSTLPDFLRDCENLWFLLQVVRDHDTGVVSLRPKNKDELLASFYSREKSQTLLLGYDNRQP</sequence>
<evidence type="ECO:0000256" key="2">
    <source>
        <dbReference type="ARBA" id="ARBA00005586"/>
    </source>
</evidence>
<name>L8GXQ7_ACACF</name>
<dbReference type="GO" id="GO:0003700">
    <property type="term" value="F:DNA-binding transcription factor activity"/>
    <property type="evidence" value="ECO:0007669"/>
    <property type="project" value="InterPro"/>
</dbReference>
<dbReference type="InterPro" id="IPR015988">
    <property type="entry name" value="STAT_TF_CC"/>
</dbReference>
<feature type="region of interest" description="Disordered" evidence="10">
    <location>
        <begin position="1"/>
        <end position="92"/>
    </location>
</feature>
<dbReference type="InterPro" id="IPR037059">
    <property type="entry name" value="RHD_DNA_bind_dom_sf"/>
</dbReference>
<dbReference type="InterPro" id="IPR001217">
    <property type="entry name" value="STAT"/>
</dbReference>
<evidence type="ECO:0000256" key="9">
    <source>
        <dbReference type="RuleBase" id="RU046415"/>
    </source>
</evidence>
<dbReference type="InterPro" id="IPR036860">
    <property type="entry name" value="SH2_dom_sf"/>
</dbReference>
<evidence type="ECO:0000259" key="11">
    <source>
        <dbReference type="PROSITE" id="PS50001"/>
    </source>
</evidence>
<keyword evidence="13" id="KW-1185">Reference proteome</keyword>
<dbReference type="InterPro" id="IPR008967">
    <property type="entry name" value="p53-like_TF_DNA-bd_sf"/>
</dbReference>
<keyword evidence="6 9" id="KW-0804">Transcription</keyword>
<dbReference type="RefSeq" id="XP_004338884.1">
    <property type="nucleotide sequence ID" value="XM_004338836.1"/>
</dbReference>